<organism evidence="2 3">
    <name type="scientific">Romanomermis culicivorax</name>
    <name type="common">Nematode worm</name>
    <dbReference type="NCBI Taxonomy" id="13658"/>
    <lineage>
        <taxon>Eukaryota</taxon>
        <taxon>Metazoa</taxon>
        <taxon>Ecdysozoa</taxon>
        <taxon>Nematoda</taxon>
        <taxon>Enoplea</taxon>
        <taxon>Dorylaimia</taxon>
        <taxon>Mermithida</taxon>
        <taxon>Mermithoidea</taxon>
        <taxon>Mermithidae</taxon>
        <taxon>Romanomermis</taxon>
    </lineage>
</organism>
<dbReference type="WBParaSite" id="nRc.2.0.1.t10870-RA">
    <property type="protein sequence ID" value="nRc.2.0.1.t10870-RA"/>
    <property type="gene ID" value="nRc.2.0.1.g10870"/>
</dbReference>
<accession>A0A915I9L7</accession>
<dbReference type="AlphaFoldDB" id="A0A915I9L7"/>
<keyword evidence="2" id="KW-1185">Reference proteome</keyword>
<keyword evidence="1" id="KW-1133">Transmembrane helix</keyword>
<sequence length="420" mass="47893">MKKTLYELNESQILKETSFHGLQLVGQSKSRQMALFWTVLTITTLCYASFLIYTEVTSLVSDVKFVASDRAATEVEFVRPYLSLCYSHWTDAVNWADMEAFQIEHNLTVREMIYMLRFYSNTMLDVVTTGQIATVTNLTDDEKNVLREKLNYSTFEAKTSVINLTHSATMIYQCFNDNRTLSKVEKRGKVPRSLGSLCYEFDCWIKKEKTFGGLVALSTNSKNKTSTFYNLLPAFMKPRPSKRGVSMKETCLSTMWSEYSEDHEITSFYENVCFTQDYSVYSVLVSPSLSNIPSLDTVNCVVDKISLPLEPVRKKGVDCYKWKYRMKIFDRGLAWTGINPDSVIVLINTTPYHTWSVLEYGPATQLHHVVASVGGTLGIWTGASIISLLHLLHWFILKVMSFLKRRCGSRSEITVIATKA</sequence>
<feature type="transmembrane region" description="Helical" evidence="1">
    <location>
        <begin position="377"/>
        <end position="396"/>
    </location>
</feature>
<keyword evidence="1" id="KW-0812">Transmembrane</keyword>
<name>A0A915I9L7_ROMCU</name>
<dbReference type="Proteomes" id="UP000887565">
    <property type="component" value="Unplaced"/>
</dbReference>
<reference evidence="3" key="1">
    <citation type="submission" date="2022-11" db="UniProtKB">
        <authorList>
            <consortium name="WormBaseParasite"/>
        </authorList>
    </citation>
    <scope>IDENTIFICATION</scope>
</reference>
<dbReference type="Gene3D" id="1.10.287.770">
    <property type="entry name" value="YojJ-like"/>
    <property type="match status" value="1"/>
</dbReference>
<keyword evidence="1" id="KW-0472">Membrane</keyword>
<protein>
    <submittedName>
        <fullName evidence="3">Uncharacterized protein</fullName>
    </submittedName>
</protein>
<evidence type="ECO:0000313" key="3">
    <source>
        <dbReference type="WBParaSite" id="nRc.2.0.1.t10870-RA"/>
    </source>
</evidence>
<feature type="transmembrane region" description="Helical" evidence="1">
    <location>
        <begin position="34"/>
        <end position="53"/>
    </location>
</feature>
<evidence type="ECO:0000313" key="2">
    <source>
        <dbReference type="Proteomes" id="UP000887565"/>
    </source>
</evidence>
<proteinExistence type="predicted"/>
<evidence type="ECO:0000256" key="1">
    <source>
        <dbReference type="SAM" id="Phobius"/>
    </source>
</evidence>